<gene>
    <name evidence="1" type="ORF">FWILDA_LOCUS2145</name>
</gene>
<sequence>MDQTESNEVPTSVRPNNINEQYVQRTSINNVDFSNVNNENSLHVHGSVPVTQNVTYEFYLPTGDARVYLVTYTELSTHEIARRLNSRVNLSHIPEYQFPYHYNLQSLIHQQIQQQVQQTGNYQRDNNSDAMMIQPTTQAYSENHIFNASTIPSSEVVSDTIQVTPDIGSDEGDIGLTNRVDPK</sequence>
<protein>
    <submittedName>
        <fullName evidence="1">14148_t:CDS:1</fullName>
    </submittedName>
</protein>
<keyword evidence="2" id="KW-1185">Reference proteome</keyword>
<dbReference type="OrthoDB" id="2386065at2759"/>
<name>A0A9W4SDP0_9GLOM</name>
<evidence type="ECO:0000313" key="2">
    <source>
        <dbReference type="Proteomes" id="UP001153678"/>
    </source>
</evidence>
<dbReference type="Proteomes" id="UP001153678">
    <property type="component" value="Unassembled WGS sequence"/>
</dbReference>
<dbReference type="AlphaFoldDB" id="A0A9W4SDP0"/>
<organism evidence="1 2">
    <name type="scientific">Funneliformis geosporum</name>
    <dbReference type="NCBI Taxonomy" id="1117311"/>
    <lineage>
        <taxon>Eukaryota</taxon>
        <taxon>Fungi</taxon>
        <taxon>Fungi incertae sedis</taxon>
        <taxon>Mucoromycota</taxon>
        <taxon>Glomeromycotina</taxon>
        <taxon>Glomeromycetes</taxon>
        <taxon>Glomerales</taxon>
        <taxon>Glomeraceae</taxon>
        <taxon>Funneliformis</taxon>
    </lineage>
</organism>
<proteinExistence type="predicted"/>
<reference evidence="1" key="1">
    <citation type="submission" date="2022-08" db="EMBL/GenBank/DDBJ databases">
        <authorList>
            <person name="Kallberg Y."/>
            <person name="Tangrot J."/>
            <person name="Rosling A."/>
        </authorList>
    </citation>
    <scope>NUCLEOTIDE SEQUENCE</scope>
    <source>
        <strain evidence="1">Wild A</strain>
    </source>
</reference>
<evidence type="ECO:0000313" key="1">
    <source>
        <dbReference type="EMBL" id="CAI2165585.1"/>
    </source>
</evidence>
<accession>A0A9W4SDP0</accession>
<dbReference type="EMBL" id="CAMKVN010000235">
    <property type="protein sequence ID" value="CAI2165585.1"/>
    <property type="molecule type" value="Genomic_DNA"/>
</dbReference>
<comment type="caution">
    <text evidence="1">The sequence shown here is derived from an EMBL/GenBank/DDBJ whole genome shotgun (WGS) entry which is preliminary data.</text>
</comment>